<evidence type="ECO:0000313" key="2">
    <source>
        <dbReference type="Proteomes" id="UP000029723"/>
    </source>
</evidence>
<evidence type="ECO:0000313" key="1">
    <source>
        <dbReference type="EMBL" id="KGI21000.1"/>
    </source>
</evidence>
<comment type="caution">
    <text evidence="1">The sequence shown here is derived from an EMBL/GenBank/DDBJ whole genome shotgun (WGS) entry which is preliminary data.</text>
</comment>
<dbReference type="Proteomes" id="UP000029723">
    <property type="component" value="Unassembled WGS sequence"/>
</dbReference>
<dbReference type="AlphaFoldDB" id="A0A098YML8"/>
<reference evidence="1 2" key="1">
    <citation type="submission" date="2014-07" db="EMBL/GenBank/DDBJ databases">
        <authorList>
            <person name="McCorrison J."/>
            <person name="Sanka R."/>
            <person name="Torralba M."/>
            <person name="Gillis M."/>
            <person name="Haft D.H."/>
            <person name="Methe B."/>
            <person name="Sutton G."/>
            <person name="Nelson K.E."/>
        </authorList>
    </citation>
    <scope>NUCLEOTIDE SEQUENCE [LARGE SCALE GENOMIC DNA]</scope>
    <source>
        <strain evidence="1 2">S9-PR14</strain>
    </source>
</reference>
<sequence>MQVGCKYANYKEGVVKIFHIFLRRKFGFDNRFSNRGLVQKCGFFTKKTTCFVVVNSVEEMNNEINSKFAT</sequence>
<accession>A0A098YML8</accession>
<dbReference type="EMBL" id="JRPQ01000229">
    <property type="protein sequence ID" value="KGI21000.1"/>
    <property type="molecule type" value="Genomic_DNA"/>
</dbReference>
<organism evidence="1 2">
    <name type="scientific">Hoylesella timonensis S9-PR14</name>
    <dbReference type="NCBI Taxonomy" id="1401062"/>
    <lineage>
        <taxon>Bacteria</taxon>
        <taxon>Pseudomonadati</taxon>
        <taxon>Bacteroidota</taxon>
        <taxon>Bacteroidia</taxon>
        <taxon>Bacteroidales</taxon>
        <taxon>Prevotellaceae</taxon>
        <taxon>Hoylesella</taxon>
    </lineage>
</organism>
<proteinExistence type="predicted"/>
<name>A0A098YML8_9BACT</name>
<gene>
    <name evidence="1" type="ORF">HMPREF9304_12855</name>
</gene>
<protein>
    <submittedName>
        <fullName evidence="1">Uncharacterized protein</fullName>
    </submittedName>
</protein>